<dbReference type="Gene3D" id="3.30.450.40">
    <property type="match status" value="1"/>
</dbReference>
<dbReference type="GO" id="GO:0071111">
    <property type="term" value="F:cyclic-guanylate-specific phosphodiesterase activity"/>
    <property type="evidence" value="ECO:0007669"/>
    <property type="project" value="InterPro"/>
</dbReference>
<evidence type="ECO:0000259" key="11">
    <source>
        <dbReference type="PROSITE" id="PS50883"/>
    </source>
</evidence>
<evidence type="ECO:0000256" key="5">
    <source>
        <dbReference type="ARBA" id="ARBA00022777"/>
    </source>
</evidence>
<dbReference type="Gene3D" id="3.30.565.10">
    <property type="entry name" value="Histidine kinase-like ATPase, C-terminal domain"/>
    <property type="match status" value="1"/>
</dbReference>
<dbReference type="Pfam" id="PF08448">
    <property type="entry name" value="PAS_4"/>
    <property type="match status" value="1"/>
</dbReference>
<dbReference type="SUPFAM" id="SSF55874">
    <property type="entry name" value="ATPase domain of HSP90 chaperone/DNA topoisomerase II/histidine kinase"/>
    <property type="match status" value="1"/>
</dbReference>
<organism evidence="12 13">
    <name type="scientific">Granulicella sibirica</name>
    <dbReference type="NCBI Taxonomy" id="2479048"/>
    <lineage>
        <taxon>Bacteria</taxon>
        <taxon>Pseudomonadati</taxon>
        <taxon>Acidobacteriota</taxon>
        <taxon>Terriglobia</taxon>
        <taxon>Terriglobales</taxon>
        <taxon>Acidobacteriaceae</taxon>
        <taxon>Granulicella</taxon>
    </lineage>
</organism>
<dbReference type="Pfam" id="PF00563">
    <property type="entry name" value="EAL"/>
    <property type="match status" value="1"/>
</dbReference>
<dbReference type="SMART" id="SM00065">
    <property type="entry name" value="GAF"/>
    <property type="match status" value="1"/>
</dbReference>
<dbReference type="PANTHER" id="PTHR33121:SF71">
    <property type="entry name" value="OXYGEN SENSOR PROTEIN DOSP"/>
    <property type="match status" value="1"/>
</dbReference>
<evidence type="ECO:0000256" key="2">
    <source>
        <dbReference type="ARBA" id="ARBA00012438"/>
    </source>
</evidence>
<dbReference type="InterPro" id="IPR013655">
    <property type="entry name" value="PAS_fold_3"/>
</dbReference>
<dbReference type="Proteomes" id="UP000289437">
    <property type="component" value="Unassembled WGS sequence"/>
</dbReference>
<evidence type="ECO:0000256" key="7">
    <source>
        <dbReference type="SAM" id="MobiDB-lite"/>
    </source>
</evidence>
<evidence type="ECO:0000259" key="10">
    <source>
        <dbReference type="PROSITE" id="PS50113"/>
    </source>
</evidence>
<dbReference type="InterPro" id="IPR013656">
    <property type="entry name" value="PAS_4"/>
</dbReference>
<sequence length="1119" mass="123402">MSKSHPYSTWAAKKKPRPLHLHPRYIRLCSGHHRSKSMKRLSLLHVEKDSSSALNQWPTSTRRCLYVRAEKRDMTDKLMPTPLHKVVSYDQDVHGALKKSQFVPFFQPVITMHTGQLAGFEVLARWKHPTAGVIPPSQFIALAEQDGWINALTQQILEKAFAAASAIPTPLTLAINISPLQLRDLHLPELVHRIAMECNFSLSRVIVEITESALIDNLQSAATIVAKLKAMGCRLALDDFGTGYSSLHHLQALPFDELKVDRSFVSSMTDSRESRKIVSAVVGLGQSLGLATVAEGIETREQAEMMLWLGCEFGQGEFYGQPVPEHELAASISIDREHFVTDDRSAWRRISASDFEVSPSQRLAQLQAIYDGAPVGLAFVDQNLRYVNLNKRLAEMNGAPVENHLGSQVSEMIPELFPAVEPFIRRALEGEAISDVEAKAPTSGDTRLVSYQPALDEGGEVVGVAIAVTDITERKQTEDALKASEAHYRSMVELNPQVLWIMDPQGRNLDLSPRWDKSTGLMNDHLADHEWLRKIHPEDMRATLKAMAVSRRAGAPIDVAYRVPDGEDGWTWKRAKGAPRFDVSGNIVCWYGSVQDIVAPSDLEKPLPDDAIPVKVKTTIHVTDLSVTATEKERRHRALGELEILDTLPEPEFDDLVVLASEICGTPISLISLLDSERQWFKAAVGLAATETSITSSFCALAIAEKGLFVVEDATKDKRFEQNPLVLGSPHIRFYAGMPLYAGDGVAIGTLCVIDTIPRGLSPGQIKALSILSQEVQGRLELRSERRKNLTEISANRELTTRLEASNKTLTEANGKLENLFAELEETRLLHLADECELRKRSELDDLKNEYVAMVSHELRSPLTSVRGAVGILSAGLAGPVNDKGARLFHIALSNLDRMIRLVNDVLNLERIASGATSLQVQECLIEDLAEQAIETMMPTAQAHGVELHVNAVSQTLGSKLLFHGDPDKILQVLINLLSNAIKFSPPQGDVVLDIRASIDQLTVKISDEGRGIPEDQLEKVFERFRQLEHDDARRLGGSGLGLAICRAIVEQHGGAIWAERNPTKGTSFLVTLPRSTQKLPTEEPAEKAYARAASLARPPLKPFGTDEKSNQATTPVPL</sequence>
<dbReference type="Pfam" id="PF08447">
    <property type="entry name" value="PAS_3"/>
    <property type="match status" value="1"/>
</dbReference>
<dbReference type="SUPFAM" id="SSF47384">
    <property type="entry name" value="Homodimeric domain of signal transducing histidine kinase"/>
    <property type="match status" value="1"/>
</dbReference>
<dbReference type="SMART" id="SM00388">
    <property type="entry name" value="HisKA"/>
    <property type="match status" value="1"/>
</dbReference>
<dbReference type="PROSITE" id="PS50112">
    <property type="entry name" value="PAS"/>
    <property type="match status" value="2"/>
</dbReference>
<dbReference type="Gene3D" id="3.20.20.450">
    <property type="entry name" value="EAL domain"/>
    <property type="match status" value="1"/>
</dbReference>
<dbReference type="InterPro" id="IPR005467">
    <property type="entry name" value="His_kinase_dom"/>
</dbReference>
<dbReference type="InterPro" id="IPR000700">
    <property type="entry name" value="PAS-assoc_C"/>
</dbReference>
<dbReference type="InterPro" id="IPR035965">
    <property type="entry name" value="PAS-like_dom_sf"/>
</dbReference>
<dbReference type="CDD" id="cd00082">
    <property type="entry name" value="HisKA"/>
    <property type="match status" value="1"/>
</dbReference>
<dbReference type="PROSITE" id="PS50113">
    <property type="entry name" value="PAC"/>
    <property type="match status" value="1"/>
</dbReference>
<dbReference type="CDD" id="cd00075">
    <property type="entry name" value="HATPase"/>
    <property type="match status" value="1"/>
</dbReference>
<dbReference type="InterPro" id="IPR000014">
    <property type="entry name" value="PAS"/>
</dbReference>
<dbReference type="Pfam" id="PF02518">
    <property type="entry name" value="HATPase_c"/>
    <property type="match status" value="1"/>
</dbReference>
<evidence type="ECO:0000256" key="1">
    <source>
        <dbReference type="ARBA" id="ARBA00000085"/>
    </source>
</evidence>
<dbReference type="Pfam" id="PF01590">
    <property type="entry name" value="GAF"/>
    <property type="match status" value="1"/>
</dbReference>
<keyword evidence="13" id="KW-1185">Reference proteome</keyword>
<keyword evidence="3" id="KW-0597">Phosphoprotein</keyword>
<evidence type="ECO:0000256" key="6">
    <source>
        <dbReference type="SAM" id="Coils"/>
    </source>
</evidence>
<gene>
    <name evidence="12" type="ORF">GRAN_1538</name>
</gene>
<comment type="catalytic activity">
    <reaction evidence="1">
        <text>ATP + protein L-histidine = ADP + protein N-phospho-L-histidine.</text>
        <dbReference type="EC" id="2.7.13.3"/>
    </reaction>
</comment>
<feature type="region of interest" description="Disordered" evidence="7">
    <location>
        <begin position="1078"/>
        <end position="1119"/>
    </location>
</feature>
<dbReference type="EC" id="2.7.13.3" evidence="2"/>
<dbReference type="InterPro" id="IPR036890">
    <property type="entry name" value="HATPase_C_sf"/>
</dbReference>
<dbReference type="InterPro" id="IPR003661">
    <property type="entry name" value="HisK_dim/P_dom"/>
</dbReference>
<evidence type="ECO:0000256" key="4">
    <source>
        <dbReference type="ARBA" id="ARBA00022679"/>
    </source>
</evidence>
<dbReference type="InterPro" id="IPR035919">
    <property type="entry name" value="EAL_sf"/>
</dbReference>
<dbReference type="InterPro" id="IPR036097">
    <property type="entry name" value="HisK_dim/P_sf"/>
</dbReference>
<dbReference type="PROSITE" id="PS50109">
    <property type="entry name" value="HIS_KIN"/>
    <property type="match status" value="1"/>
</dbReference>
<dbReference type="SMART" id="SM00052">
    <property type="entry name" value="EAL"/>
    <property type="match status" value="1"/>
</dbReference>
<dbReference type="CDD" id="cd01948">
    <property type="entry name" value="EAL"/>
    <property type="match status" value="1"/>
</dbReference>
<dbReference type="InterPro" id="IPR001633">
    <property type="entry name" value="EAL_dom"/>
</dbReference>
<dbReference type="SUPFAM" id="SSF141868">
    <property type="entry name" value="EAL domain-like"/>
    <property type="match status" value="1"/>
</dbReference>
<dbReference type="SUPFAM" id="SSF55781">
    <property type="entry name" value="GAF domain-like"/>
    <property type="match status" value="1"/>
</dbReference>
<feature type="domain" description="PAC" evidence="10">
    <location>
        <begin position="426"/>
        <end position="483"/>
    </location>
</feature>
<dbReference type="InterPro" id="IPR003018">
    <property type="entry name" value="GAF"/>
</dbReference>
<proteinExistence type="predicted"/>
<feature type="domain" description="EAL" evidence="11">
    <location>
        <begin position="86"/>
        <end position="336"/>
    </location>
</feature>
<reference evidence="13" key="2">
    <citation type="submission" date="2019-02" db="EMBL/GenBank/DDBJ databases">
        <title>Granulicella sibirica sp. nov., a psychrotolerant acidobacterium isolated from an organic soil layer in forested tundra, West Siberia.</title>
        <authorList>
            <person name="Oshkin I.Y."/>
            <person name="Kulichevskaya I.S."/>
            <person name="Rijpstra W.I.C."/>
            <person name="Sinninghe Damste J.S."/>
            <person name="Rakitin A.L."/>
            <person name="Ravin N.V."/>
            <person name="Dedysh S.N."/>
        </authorList>
    </citation>
    <scope>NUCLEOTIDE SEQUENCE [LARGE SCALE GENOMIC DNA]</scope>
    <source>
        <strain evidence="13">AF10</strain>
    </source>
</reference>
<dbReference type="SMART" id="SM00091">
    <property type="entry name" value="PAS"/>
    <property type="match status" value="2"/>
</dbReference>
<dbReference type="NCBIfam" id="TIGR00229">
    <property type="entry name" value="sensory_box"/>
    <property type="match status" value="2"/>
</dbReference>
<reference evidence="12 13" key="1">
    <citation type="submission" date="2018-11" db="EMBL/GenBank/DDBJ databases">
        <authorList>
            <person name="Mardanov A.V."/>
            <person name="Ravin N.V."/>
            <person name="Dedysh S.N."/>
        </authorList>
    </citation>
    <scope>NUCLEOTIDE SEQUENCE [LARGE SCALE GENOMIC DNA]</scope>
    <source>
        <strain evidence="12 13">AF10</strain>
    </source>
</reference>
<keyword evidence="5" id="KW-0418">Kinase</keyword>
<dbReference type="Pfam" id="PF00512">
    <property type="entry name" value="HisKA"/>
    <property type="match status" value="1"/>
</dbReference>
<feature type="compositionally biased region" description="Basic and acidic residues" evidence="7">
    <location>
        <begin position="1081"/>
        <end position="1090"/>
    </location>
</feature>
<dbReference type="InterPro" id="IPR050706">
    <property type="entry name" value="Cyclic-di-GMP_PDE-like"/>
</dbReference>
<dbReference type="PANTHER" id="PTHR33121">
    <property type="entry name" value="CYCLIC DI-GMP PHOSPHODIESTERASE PDEF"/>
    <property type="match status" value="1"/>
</dbReference>
<dbReference type="InterPro" id="IPR004358">
    <property type="entry name" value="Sig_transdc_His_kin-like_C"/>
</dbReference>
<protein>
    <recommendedName>
        <fullName evidence="2">histidine kinase</fullName>
        <ecNumber evidence="2">2.7.13.3</ecNumber>
    </recommendedName>
</protein>
<dbReference type="AlphaFoldDB" id="A0A4Q0T7X4"/>
<feature type="coiled-coil region" evidence="6">
    <location>
        <begin position="796"/>
        <end position="830"/>
    </location>
</feature>
<dbReference type="InterPro" id="IPR003594">
    <property type="entry name" value="HATPase_dom"/>
</dbReference>
<dbReference type="FunFam" id="3.30.565.10:FF:000006">
    <property type="entry name" value="Sensor histidine kinase WalK"/>
    <property type="match status" value="1"/>
</dbReference>
<dbReference type="PRINTS" id="PR00344">
    <property type="entry name" value="BCTRLSENSOR"/>
</dbReference>
<evidence type="ECO:0000313" key="12">
    <source>
        <dbReference type="EMBL" id="RXH58228.1"/>
    </source>
</evidence>
<dbReference type="SUPFAM" id="SSF55785">
    <property type="entry name" value="PYP-like sensor domain (PAS domain)"/>
    <property type="match status" value="2"/>
</dbReference>
<evidence type="ECO:0000313" key="13">
    <source>
        <dbReference type="Proteomes" id="UP000289437"/>
    </source>
</evidence>
<evidence type="ECO:0000259" key="8">
    <source>
        <dbReference type="PROSITE" id="PS50109"/>
    </source>
</evidence>
<evidence type="ECO:0000256" key="3">
    <source>
        <dbReference type="ARBA" id="ARBA00022553"/>
    </source>
</evidence>
<accession>A0A4Q0T7X4</accession>
<dbReference type="GO" id="GO:0000155">
    <property type="term" value="F:phosphorelay sensor kinase activity"/>
    <property type="evidence" value="ECO:0007669"/>
    <property type="project" value="InterPro"/>
</dbReference>
<keyword evidence="4" id="KW-0808">Transferase</keyword>
<evidence type="ECO:0000259" key="9">
    <source>
        <dbReference type="PROSITE" id="PS50112"/>
    </source>
</evidence>
<dbReference type="Gene3D" id="1.10.287.130">
    <property type="match status" value="1"/>
</dbReference>
<name>A0A4Q0T7X4_9BACT</name>
<dbReference type="SMART" id="SM00387">
    <property type="entry name" value="HATPase_c"/>
    <property type="match status" value="1"/>
</dbReference>
<keyword evidence="6" id="KW-0175">Coiled coil</keyword>
<dbReference type="PROSITE" id="PS50883">
    <property type="entry name" value="EAL"/>
    <property type="match status" value="1"/>
</dbReference>
<dbReference type="EMBL" id="RDSM01000001">
    <property type="protein sequence ID" value="RXH58228.1"/>
    <property type="molecule type" value="Genomic_DNA"/>
</dbReference>
<feature type="domain" description="Histidine kinase" evidence="8">
    <location>
        <begin position="854"/>
        <end position="1077"/>
    </location>
</feature>
<feature type="domain" description="PAS" evidence="9">
    <location>
        <begin position="362"/>
        <end position="431"/>
    </location>
</feature>
<feature type="domain" description="PAS" evidence="9">
    <location>
        <begin position="484"/>
        <end position="554"/>
    </location>
</feature>
<dbReference type="InterPro" id="IPR029016">
    <property type="entry name" value="GAF-like_dom_sf"/>
</dbReference>
<comment type="caution">
    <text evidence="12">The sequence shown here is derived from an EMBL/GenBank/DDBJ whole genome shotgun (WGS) entry which is preliminary data.</text>
</comment>
<dbReference type="Gene3D" id="3.30.450.20">
    <property type="entry name" value="PAS domain"/>
    <property type="match status" value="2"/>
</dbReference>